<reference evidence="2 3" key="1">
    <citation type="submission" date="2023-12" db="EMBL/GenBank/DDBJ databases">
        <title>Description of an unclassified Opitutus bacterium of Verrucomicrobiota.</title>
        <authorList>
            <person name="Zhang D.-F."/>
        </authorList>
    </citation>
    <scope>NUCLEOTIDE SEQUENCE [LARGE SCALE GENOMIC DNA]</scope>
    <source>
        <strain evidence="2 3">WL0086</strain>
    </source>
</reference>
<proteinExistence type="predicted"/>
<dbReference type="Pfam" id="PF02810">
    <property type="entry name" value="SEC-C"/>
    <property type="match status" value="2"/>
</dbReference>
<evidence type="ECO:0000313" key="2">
    <source>
        <dbReference type="EMBL" id="WRQ87180.1"/>
    </source>
</evidence>
<feature type="domain" description="YchJ-like middle NTF2-like" evidence="1">
    <location>
        <begin position="42"/>
        <end position="135"/>
    </location>
</feature>
<dbReference type="InterPro" id="IPR004027">
    <property type="entry name" value="SEC_C_motif"/>
</dbReference>
<name>A0ABZ1CA34_9BACT</name>
<evidence type="ECO:0000313" key="3">
    <source>
        <dbReference type="Proteomes" id="UP000738431"/>
    </source>
</evidence>
<dbReference type="RefSeq" id="WP_221029406.1">
    <property type="nucleotide sequence ID" value="NZ_CP139781.1"/>
</dbReference>
<protein>
    <submittedName>
        <fullName evidence="2">YchJ family metal-binding protein</fullName>
    </submittedName>
</protein>
<dbReference type="PANTHER" id="PTHR33747">
    <property type="entry name" value="UPF0225 PROTEIN SCO1677"/>
    <property type="match status" value="1"/>
</dbReference>
<dbReference type="Proteomes" id="UP000738431">
    <property type="component" value="Chromosome"/>
</dbReference>
<gene>
    <name evidence="2" type="ORF">K1X11_020400</name>
</gene>
<organism evidence="2 3">
    <name type="scientific">Actomonas aquatica</name>
    <dbReference type="NCBI Taxonomy" id="2866162"/>
    <lineage>
        <taxon>Bacteria</taxon>
        <taxon>Pseudomonadati</taxon>
        <taxon>Verrucomicrobiota</taxon>
        <taxon>Opitutia</taxon>
        <taxon>Opitutales</taxon>
        <taxon>Opitutaceae</taxon>
        <taxon>Actomonas</taxon>
    </lineage>
</organism>
<dbReference type="InterPro" id="IPR048469">
    <property type="entry name" value="YchJ-like_M"/>
</dbReference>
<dbReference type="Pfam" id="PF17775">
    <property type="entry name" value="YchJ_M-like"/>
    <property type="match status" value="1"/>
</dbReference>
<dbReference type="PANTHER" id="PTHR33747:SF1">
    <property type="entry name" value="ADENYLATE CYCLASE-ASSOCIATED CAP C-TERMINAL DOMAIN-CONTAINING PROTEIN"/>
    <property type="match status" value="1"/>
</dbReference>
<accession>A0ABZ1CA34</accession>
<dbReference type="InterPro" id="IPR032710">
    <property type="entry name" value="NTF2-like_dom_sf"/>
</dbReference>
<dbReference type="SUPFAM" id="SSF54427">
    <property type="entry name" value="NTF2-like"/>
    <property type="match status" value="1"/>
</dbReference>
<dbReference type="Gene3D" id="3.10.450.50">
    <property type="match status" value="1"/>
</dbReference>
<keyword evidence="3" id="KW-1185">Reference proteome</keyword>
<sequence>MSDSSVVTPPTLTSADPCPCCSGKTYAECCEPLLKGLRPAATAEEMMRSRYTAHVVHDFPYLHRTYAETAGTPYTEEEYGNHIKWTKLEVHSHEPDVRPGISHVDFSAHFEERGQTGVMHEKSEFKLTDGHWIFTRPLREGPAPVVNTQKVGRNDPCPCGSGKKYKKCCGK</sequence>
<evidence type="ECO:0000259" key="1">
    <source>
        <dbReference type="Pfam" id="PF17775"/>
    </source>
</evidence>
<dbReference type="SUPFAM" id="SSF103642">
    <property type="entry name" value="Sec-C motif"/>
    <property type="match status" value="1"/>
</dbReference>
<dbReference type="EMBL" id="CP139781">
    <property type="protein sequence ID" value="WRQ87180.1"/>
    <property type="molecule type" value="Genomic_DNA"/>
</dbReference>